<evidence type="ECO:0000256" key="1">
    <source>
        <dbReference type="SAM" id="Phobius"/>
    </source>
</evidence>
<evidence type="ECO:0000313" key="2">
    <source>
        <dbReference type="EMBL" id="PVV03147.1"/>
    </source>
</evidence>
<protein>
    <submittedName>
        <fullName evidence="2">Uncharacterized protein</fullName>
    </submittedName>
</protein>
<dbReference type="EMBL" id="MBFS01000272">
    <property type="protein sequence ID" value="PVV03147.1"/>
    <property type="molecule type" value="Genomic_DNA"/>
</dbReference>
<accession>A0A2T9ZF36</accession>
<gene>
    <name evidence="2" type="ORF">BB560_002377</name>
</gene>
<feature type="transmembrane region" description="Helical" evidence="1">
    <location>
        <begin position="16"/>
        <end position="38"/>
    </location>
</feature>
<evidence type="ECO:0000313" key="3">
    <source>
        <dbReference type="Proteomes" id="UP000245609"/>
    </source>
</evidence>
<reference evidence="2 3" key="1">
    <citation type="journal article" date="2018" name="MBio">
        <title>Comparative Genomics Reveals the Core Gene Toolbox for the Fungus-Insect Symbiosis.</title>
        <authorList>
            <person name="Wang Y."/>
            <person name="Stata M."/>
            <person name="Wang W."/>
            <person name="Stajich J.E."/>
            <person name="White M.M."/>
            <person name="Moncalvo J.M."/>
        </authorList>
    </citation>
    <scope>NUCLEOTIDE SEQUENCE [LARGE SCALE GENOMIC DNA]</scope>
    <source>
        <strain evidence="2 3">SC-DP-2</strain>
    </source>
</reference>
<dbReference type="AlphaFoldDB" id="A0A2T9ZF36"/>
<keyword evidence="1" id="KW-1133">Transmembrane helix</keyword>
<proteinExistence type="predicted"/>
<keyword evidence="1" id="KW-0812">Transmembrane</keyword>
<keyword evidence="3" id="KW-1185">Reference proteome</keyword>
<keyword evidence="1" id="KW-0472">Membrane</keyword>
<sequence>MSTWDDIIAFIRDTPLLYIQIACGFLFLSTLTLLFYLFRKYKIRRNTENLERIGQTPFNRYPYNVLSTRDNIYNEVYNSEILLDPNQNRKSLFQPVSESFRKFYSWAKNIILRDSGQIHQVLRSEPTEEERMYIRLFRAYESINTVNDNSTESHTIHKTKLATDVIDDPQPPAENYLQNQNFSQASQRTLSKFSSTSSSNLTRDRQNIDTIKLAGNFESGSQPDFSIIPEFKTDVTFPPRWSNLCEIERKLAAPIKSKSFSSKVKKSAFFPHPKTERSRLY</sequence>
<organism evidence="2 3">
    <name type="scientific">Smittium megazygosporum</name>
    <dbReference type="NCBI Taxonomy" id="133381"/>
    <lineage>
        <taxon>Eukaryota</taxon>
        <taxon>Fungi</taxon>
        <taxon>Fungi incertae sedis</taxon>
        <taxon>Zoopagomycota</taxon>
        <taxon>Kickxellomycotina</taxon>
        <taxon>Harpellomycetes</taxon>
        <taxon>Harpellales</taxon>
        <taxon>Legeriomycetaceae</taxon>
        <taxon>Smittium</taxon>
    </lineage>
</organism>
<comment type="caution">
    <text evidence="2">The sequence shown here is derived from an EMBL/GenBank/DDBJ whole genome shotgun (WGS) entry which is preliminary data.</text>
</comment>
<name>A0A2T9ZF36_9FUNG</name>
<dbReference type="Proteomes" id="UP000245609">
    <property type="component" value="Unassembled WGS sequence"/>
</dbReference>